<keyword evidence="1" id="KW-0418">Kinase</keyword>
<name>G7WJQ5_DESOD</name>
<dbReference type="eggNOG" id="COG1493">
    <property type="taxonomic scope" value="Bacteria"/>
</dbReference>
<dbReference type="PATRIC" id="fig|768706.3.peg.5195"/>
<proteinExistence type="predicted"/>
<dbReference type="STRING" id="768706.Desor_5101"/>
<evidence type="ECO:0000313" key="2">
    <source>
        <dbReference type="Proteomes" id="UP000006346"/>
    </source>
</evidence>
<dbReference type="InterPro" id="IPR027417">
    <property type="entry name" value="P-loop_NTPase"/>
</dbReference>
<dbReference type="EMBL" id="CP003108">
    <property type="protein sequence ID" value="AET70492.1"/>
    <property type="molecule type" value="Genomic_DNA"/>
</dbReference>
<dbReference type="Proteomes" id="UP000006346">
    <property type="component" value="Chromosome"/>
</dbReference>
<organism evidence="1 2">
    <name type="scientific">Desulfosporosinus orientis (strain ATCC 19365 / DSM 765 / NCIMB 8382 / VKM B-1628 / Singapore I)</name>
    <name type="common">Desulfotomaculum orientis</name>
    <dbReference type="NCBI Taxonomy" id="768706"/>
    <lineage>
        <taxon>Bacteria</taxon>
        <taxon>Bacillati</taxon>
        <taxon>Bacillota</taxon>
        <taxon>Clostridia</taxon>
        <taxon>Eubacteriales</taxon>
        <taxon>Desulfitobacteriaceae</taxon>
        <taxon>Desulfosporosinus</taxon>
    </lineage>
</organism>
<protein>
    <submittedName>
        <fullName evidence="1">Serine kinase of the HPr protein, regulates carbohydrate metabolism</fullName>
    </submittedName>
</protein>
<dbReference type="KEGG" id="dor:Desor_5101"/>
<reference evidence="2" key="1">
    <citation type="submission" date="2011-11" db="EMBL/GenBank/DDBJ databases">
        <title>Complete sequence of Desulfosporosinus orientis DSM 765.</title>
        <authorList>
            <person name="Lucas S."/>
            <person name="Han J."/>
            <person name="Lapidus A."/>
            <person name="Cheng J.-F."/>
            <person name="Goodwin L."/>
            <person name="Pitluck S."/>
            <person name="Peters L."/>
            <person name="Ovchinnikova G."/>
            <person name="Teshima H."/>
            <person name="Detter J.C."/>
            <person name="Han C."/>
            <person name="Tapia R."/>
            <person name="Land M."/>
            <person name="Hauser L."/>
            <person name="Kyrpides N."/>
            <person name="Ivanova N."/>
            <person name="Pagani I."/>
            <person name="Pester M."/>
            <person name="Spring S."/>
            <person name="Ollivier B."/>
            <person name="Rattei T."/>
            <person name="Klenk H.-P."/>
            <person name="Wagner M."/>
            <person name="Loy A."/>
            <person name="Woyke T."/>
        </authorList>
    </citation>
    <scope>NUCLEOTIDE SEQUENCE [LARGE SCALE GENOMIC DNA]</scope>
    <source>
        <strain evidence="2">ATCC 19365 / DSM 765 / NCIMB 8382 / VKM B-1628</strain>
    </source>
</reference>
<sequence length="310" mass="34329">MYSYKAFGLTIISEIEIAELILGEGKPDVAIMLGPVSIVDHKKLDDFNYYKISKSEFKLDVKGVAKYCVRKGDCIIVNPEKNSDQDTIKAYLMGIAMGVLLIQRGVTAIHGSSVDIDGISVIFTGECGVGKSTLCSAFRKKGYQYLADDISVVTFGEEGIPVVHPAFAQQRLCSDTAEMLGYDLSTLPLVCTGEDKYAVNTGDDFESNAIPLRAIVEIKVENKEKAMLKKVNGIDRIRCIKNNIYCILLYEKIGLSSGFIEQYINIAKNISVYRLIRPEGQFTVEEQIKLVVNAVSDRTEKEPLKSELLI</sequence>
<reference evidence="1 2" key="2">
    <citation type="journal article" date="2012" name="J. Bacteriol.">
        <title>Complete genome sequences of Desulfosporosinus orientis DSM765T, Desulfosporosinus youngiae DSM17734T, Desulfosporosinus meridiei DSM13257T, and Desulfosporosinus acidiphilus DSM22704T.</title>
        <authorList>
            <person name="Pester M."/>
            <person name="Brambilla E."/>
            <person name="Alazard D."/>
            <person name="Rattei T."/>
            <person name="Weinmaier T."/>
            <person name="Han J."/>
            <person name="Lucas S."/>
            <person name="Lapidus A."/>
            <person name="Cheng J.F."/>
            <person name="Goodwin L."/>
            <person name="Pitluck S."/>
            <person name="Peters L."/>
            <person name="Ovchinnikova G."/>
            <person name="Teshima H."/>
            <person name="Detter J.C."/>
            <person name="Han C.S."/>
            <person name="Tapia R."/>
            <person name="Land M.L."/>
            <person name="Hauser L."/>
            <person name="Kyrpides N.C."/>
            <person name="Ivanova N.N."/>
            <person name="Pagani I."/>
            <person name="Huntmann M."/>
            <person name="Wei C.L."/>
            <person name="Davenport K.W."/>
            <person name="Daligault H."/>
            <person name="Chain P.S."/>
            <person name="Chen A."/>
            <person name="Mavromatis K."/>
            <person name="Markowitz V."/>
            <person name="Szeto E."/>
            <person name="Mikhailova N."/>
            <person name="Pati A."/>
            <person name="Wagner M."/>
            <person name="Woyke T."/>
            <person name="Ollivier B."/>
            <person name="Klenk H.P."/>
            <person name="Spring S."/>
            <person name="Loy A."/>
        </authorList>
    </citation>
    <scope>NUCLEOTIDE SEQUENCE [LARGE SCALE GENOMIC DNA]</scope>
    <source>
        <strain evidence="2">ATCC 19365 / DSM 765 / NCIMB 8382 / VKM B-1628</strain>
    </source>
</reference>
<keyword evidence="2" id="KW-1185">Reference proteome</keyword>
<dbReference type="HOGENOM" id="CLU_073290_1_0_9"/>
<dbReference type="Gene3D" id="3.40.50.300">
    <property type="entry name" value="P-loop containing nucleotide triphosphate hydrolases"/>
    <property type="match status" value="1"/>
</dbReference>
<accession>G7WJQ5</accession>
<dbReference type="OrthoDB" id="5430844at2"/>
<gene>
    <name evidence="1" type="ordered locus">Desor_5101</name>
</gene>
<evidence type="ECO:0000313" key="1">
    <source>
        <dbReference type="EMBL" id="AET70492.1"/>
    </source>
</evidence>
<keyword evidence="1" id="KW-0808">Transferase</keyword>
<dbReference type="RefSeq" id="WP_014187296.1">
    <property type="nucleotide sequence ID" value="NC_016584.1"/>
</dbReference>
<dbReference type="AlphaFoldDB" id="G7WJQ5"/>
<dbReference type="SUPFAM" id="SSF53795">
    <property type="entry name" value="PEP carboxykinase-like"/>
    <property type="match status" value="1"/>
</dbReference>
<dbReference type="GO" id="GO:0016301">
    <property type="term" value="F:kinase activity"/>
    <property type="evidence" value="ECO:0007669"/>
    <property type="project" value="UniProtKB-KW"/>
</dbReference>